<dbReference type="PROSITE" id="PS51677">
    <property type="entry name" value="NODB"/>
    <property type="match status" value="1"/>
</dbReference>
<keyword evidence="4" id="KW-1185">Reference proteome</keyword>
<organism evidence="3 4">
    <name type="scientific">Pedobacter psychrophilus</name>
    <dbReference type="NCBI Taxonomy" id="1826909"/>
    <lineage>
        <taxon>Bacteria</taxon>
        <taxon>Pseudomonadati</taxon>
        <taxon>Bacteroidota</taxon>
        <taxon>Sphingobacteriia</taxon>
        <taxon>Sphingobacteriales</taxon>
        <taxon>Sphingobacteriaceae</taxon>
        <taxon>Pedobacter</taxon>
    </lineage>
</organism>
<keyword evidence="1" id="KW-0732">Signal</keyword>
<dbReference type="SUPFAM" id="SSF88713">
    <property type="entry name" value="Glycoside hydrolase/deacetylase"/>
    <property type="match status" value="1"/>
</dbReference>
<dbReference type="InterPro" id="IPR002509">
    <property type="entry name" value="NODB_dom"/>
</dbReference>
<reference evidence="3 4" key="2">
    <citation type="submission" date="2016-06" db="EMBL/GenBank/DDBJ databases">
        <title>Pedobacter psychrophilus sp. nov., isolated from Antarctic fragmentary rock.</title>
        <authorList>
            <person name="Svec P."/>
        </authorList>
    </citation>
    <scope>NUCLEOTIDE SEQUENCE [LARGE SCALE GENOMIC DNA]</scope>
    <source>
        <strain evidence="3 4">CCM 8644</strain>
    </source>
</reference>
<dbReference type="PANTHER" id="PTHR34216">
    <property type="match status" value="1"/>
</dbReference>
<protein>
    <recommendedName>
        <fullName evidence="2">NodB homology domain-containing protein</fullName>
    </recommendedName>
</protein>
<dbReference type="OrthoDB" id="9778320at2"/>
<evidence type="ECO:0000313" key="3">
    <source>
        <dbReference type="EMBL" id="OAQ42047.1"/>
    </source>
</evidence>
<dbReference type="EMBL" id="LWHJ01000011">
    <property type="protein sequence ID" value="OAQ42047.1"/>
    <property type="molecule type" value="Genomic_DNA"/>
</dbReference>
<dbReference type="STRING" id="1826909.A5893_02725"/>
<dbReference type="GO" id="GO:0005975">
    <property type="term" value="P:carbohydrate metabolic process"/>
    <property type="evidence" value="ECO:0007669"/>
    <property type="project" value="InterPro"/>
</dbReference>
<reference evidence="3 4" key="1">
    <citation type="submission" date="2016-04" db="EMBL/GenBank/DDBJ databases">
        <authorList>
            <person name="Evans L.H."/>
            <person name="Alamgir A."/>
            <person name="Owens N."/>
            <person name="Weber N.D."/>
            <person name="Virtaneva K."/>
            <person name="Barbian K."/>
            <person name="Babar A."/>
            <person name="Rosenke K."/>
        </authorList>
    </citation>
    <scope>NUCLEOTIDE SEQUENCE [LARGE SCALE GENOMIC DNA]</scope>
    <source>
        <strain evidence="3 4">CCM 8644</strain>
    </source>
</reference>
<dbReference type="CDD" id="cd10918">
    <property type="entry name" value="CE4_NodB_like_5s_6s"/>
    <property type="match status" value="1"/>
</dbReference>
<dbReference type="Proteomes" id="UP000078459">
    <property type="component" value="Unassembled WGS sequence"/>
</dbReference>
<dbReference type="Gene3D" id="3.20.20.370">
    <property type="entry name" value="Glycoside hydrolase/deacetylase"/>
    <property type="match status" value="1"/>
</dbReference>
<dbReference type="InterPro" id="IPR011330">
    <property type="entry name" value="Glyco_hydro/deAcase_b/a-brl"/>
</dbReference>
<sequence length="305" mass="35730">MNKILNFHLVDNIEWFDKTIAMIKSKYNMVSMDELIAYYDGKINLKNACHITVDDGDQTFYNTIYPVLKKYQVPASLYVSPKIFKEQINFWFQEVEGYHDHTLKNIIAKETHTNVKDFEHYDIFTILKTFKIEKIHQFLSIYRAQTKTPLKPYQNMSIAELKEVDKNGLVTIGGHTMNHPILLNETDESSAYEINNSLTELSELLGHPIKCFSYPNGIFNYDFSEREQNFLIENNVKLTFTTIAKNFNRSDHKMAIPRIGVSNNEKMLFLKIKLFLGSLWDNLKKIKATGEYKQRIELQKIFNAQ</sequence>
<evidence type="ECO:0000256" key="1">
    <source>
        <dbReference type="ARBA" id="ARBA00022729"/>
    </source>
</evidence>
<accession>A0A179DLX4</accession>
<dbReference type="Pfam" id="PF01522">
    <property type="entry name" value="Polysacc_deac_1"/>
    <property type="match status" value="1"/>
</dbReference>
<gene>
    <name evidence="3" type="ORF">A5893_02725</name>
</gene>
<dbReference type="PANTHER" id="PTHR34216:SF7">
    <property type="entry name" value="POLY-BETA-1,6-N-ACETYL-D-GLUCOSAMINE N-DEACETYLASE"/>
    <property type="match status" value="1"/>
</dbReference>
<dbReference type="AlphaFoldDB" id="A0A179DLX4"/>
<dbReference type="RefSeq" id="WP_082911294.1">
    <property type="nucleotide sequence ID" value="NZ_LWHJ01000011.1"/>
</dbReference>
<name>A0A179DLX4_9SPHI</name>
<proteinExistence type="predicted"/>
<comment type="caution">
    <text evidence="3">The sequence shown here is derived from an EMBL/GenBank/DDBJ whole genome shotgun (WGS) entry which is preliminary data.</text>
</comment>
<evidence type="ECO:0000313" key="4">
    <source>
        <dbReference type="Proteomes" id="UP000078459"/>
    </source>
</evidence>
<dbReference type="GO" id="GO:0016810">
    <property type="term" value="F:hydrolase activity, acting on carbon-nitrogen (but not peptide) bonds"/>
    <property type="evidence" value="ECO:0007669"/>
    <property type="project" value="InterPro"/>
</dbReference>
<feature type="domain" description="NodB homology" evidence="2">
    <location>
        <begin position="47"/>
        <end position="305"/>
    </location>
</feature>
<dbReference type="InterPro" id="IPR051398">
    <property type="entry name" value="Polysacch_Deacetylase"/>
</dbReference>
<evidence type="ECO:0000259" key="2">
    <source>
        <dbReference type="PROSITE" id="PS51677"/>
    </source>
</evidence>